<protein>
    <submittedName>
        <fullName evidence="5">Histone lysine-specific demethylase LSD1/BHC110/KDMA1A</fullName>
    </submittedName>
</protein>
<evidence type="ECO:0000313" key="5">
    <source>
        <dbReference type="EMBL" id="KAF8820332.1"/>
    </source>
</evidence>
<dbReference type="PROSITE" id="PS51805">
    <property type="entry name" value="EPHD"/>
    <property type="match status" value="1"/>
</dbReference>
<reference evidence="5 6" key="1">
    <citation type="journal article" date="2020" name="bioRxiv">
        <title>Metabolic contributions of an alphaproteobacterial endosymbiont in the apicomplexan Cardiosporidium cionae.</title>
        <authorList>
            <person name="Hunter E.S."/>
            <person name="Paight C.J."/>
            <person name="Lane C.E."/>
        </authorList>
    </citation>
    <scope>NUCLEOTIDE SEQUENCE [LARGE SCALE GENOMIC DNA]</scope>
    <source>
        <strain evidence="5">ESH_2018</strain>
    </source>
</reference>
<dbReference type="InterPro" id="IPR034732">
    <property type="entry name" value="EPHD"/>
</dbReference>
<dbReference type="Proteomes" id="UP000823046">
    <property type="component" value="Unassembled WGS sequence"/>
</dbReference>
<accession>A0ABQ7J8M8</accession>
<gene>
    <name evidence="5" type="ORF">IE077_003285</name>
</gene>
<evidence type="ECO:0000313" key="6">
    <source>
        <dbReference type="Proteomes" id="UP000823046"/>
    </source>
</evidence>
<feature type="non-terminal residue" evidence="5">
    <location>
        <position position="1"/>
    </location>
</feature>
<dbReference type="InterPro" id="IPR001965">
    <property type="entry name" value="Znf_PHD"/>
</dbReference>
<dbReference type="Gene3D" id="3.30.40.10">
    <property type="entry name" value="Zinc/RING finger domain, C3HC4 (zinc finger)"/>
    <property type="match status" value="1"/>
</dbReference>
<feature type="domain" description="PHD-type" evidence="4">
    <location>
        <begin position="219"/>
        <end position="337"/>
    </location>
</feature>
<evidence type="ECO:0000256" key="1">
    <source>
        <dbReference type="ARBA" id="ARBA00022723"/>
    </source>
</evidence>
<dbReference type="Pfam" id="PF01593">
    <property type="entry name" value="Amino_oxidase"/>
    <property type="match status" value="1"/>
</dbReference>
<dbReference type="PANTHER" id="PTHR10742">
    <property type="entry name" value="FLAVIN MONOAMINE OXIDASE"/>
    <property type="match status" value="1"/>
</dbReference>
<dbReference type="InterPro" id="IPR002937">
    <property type="entry name" value="Amino_oxidase"/>
</dbReference>
<keyword evidence="6" id="KW-1185">Reference proteome</keyword>
<dbReference type="Pfam" id="PF13771">
    <property type="entry name" value="zf-HC5HC2H"/>
    <property type="match status" value="1"/>
</dbReference>
<name>A0ABQ7J8M8_9APIC</name>
<evidence type="ECO:0000259" key="4">
    <source>
        <dbReference type="PROSITE" id="PS51805"/>
    </source>
</evidence>
<evidence type="ECO:0000256" key="2">
    <source>
        <dbReference type="ARBA" id="ARBA00022771"/>
    </source>
</evidence>
<dbReference type="SUPFAM" id="SSF54373">
    <property type="entry name" value="FAD-linked reductases, C-terminal domain"/>
    <property type="match status" value="1"/>
</dbReference>
<dbReference type="Gene3D" id="3.50.50.60">
    <property type="entry name" value="FAD/NAD(P)-binding domain"/>
    <property type="match status" value="1"/>
</dbReference>
<keyword evidence="2" id="KW-0863">Zinc-finger</keyword>
<dbReference type="InterPro" id="IPR036188">
    <property type="entry name" value="FAD/NAD-bd_sf"/>
</dbReference>
<proteinExistence type="predicted"/>
<dbReference type="InterPro" id="IPR050281">
    <property type="entry name" value="Flavin_monoamine_oxidase"/>
</dbReference>
<dbReference type="SMART" id="SM00249">
    <property type="entry name" value="PHD"/>
    <property type="match status" value="1"/>
</dbReference>
<keyword evidence="1" id="KW-0479">Metal-binding</keyword>
<dbReference type="Gene3D" id="3.90.660.10">
    <property type="match status" value="1"/>
</dbReference>
<keyword evidence="3" id="KW-0862">Zinc</keyword>
<comment type="caution">
    <text evidence="5">The sequence shown here is derived from an EMBL/GenBank/DDBJ whole genome shotgun (WGS) entry which is preliminary data.</text>
</comment>
<dbReference type="SUPFAM" id="SSF51905">
    <property type="entry name" value="FAD/NAD(P)-binding domain"/>
    <property type="match status" value="1"/>
</dbReference>
<dbReference type="InterPro" id="IPR013083">
    <property type="entry name" value="Znf_RING/FYVE/PHD"/>
</dbReference>
<evidence type="ECO:0000256" key="3">
    <source>
        <dbReference type="ARBA" id="ARBA00022833"/>
    </source>
</evidence>
<organism evidence="5 6">
    <name type="scientific">Cardiosporidium cionae</name>
    <dbReference type="NCBI Taxonomy" id="476202"/>
    <lineage>
        <taxon>Eukaryota</taxon>
        <taxon>Sar</taxon>
        <taxon>Alveolata</taxon>
        <taxon>Apicomplexa</taxon>
        <taxon>Aconoidasida</taxon>
        <taxon>Nephromycida</taxon>
        <taxon>Cardiosporidium</taxon>
    </lineage>
</organism>
<sequence>CAAITQMSFGSINKVALVFSEVFWDVSIRQMGWASNIRGQYTQIILLHPKPVIIVLLSSHFSTESEERPKIELINESMAVVTLLTKRVLPPLVSAFVSRWRSDPYSRGTYSFLSSGMLARDYDILSYPVEDRLLFAGEHTMRLYPSTVHGAFISGKREGDRIIDWVTGKLEKEKVYKWFCGPEDAWYSVDLTCIVCQDFYEEDVMVGPSEADRMGWFTFIKCAFCGQSQTLERPFSGCVLFEDNFNQKRTWAVHADCCYHCPEVGSNEEGSRWYNVSKALRRGANILCAICNFPGATIGCSLSSCNNEMHLPCANDVLRWPNYENSVNEPLLCPIHTKASKNDPSQTLKGMQHSPKSTVPQYRAISEEDYEWNALQFHSSQLQESNAASPKIIEKEAMQHLPQSSLSSVDSEHFDSNERKIFREEVDQFRPALIPLIKYCCYRWKRRHSCIPSAKSFNYTPTNAESIEISQKHYCYTDTFATEYLSSKKKGNNATHPVASNNTGDAVVSKQFIPELCASARLQSTIYGLLHQCKN</sequence>
<dbReference type="PANTHER" id="PTHR10742:SF410">
    <property type="entry name" value="LYSINE-SPECIFIC HISTONE DEMETHYLASE 2"/>
    <property type="match status" value="1"/>
</dbReference>
<dbReference type="EMBL" id="JADAQX010000416">
    <property type="protein sequence ID" value="KAF8820332.1"/>
    <property type="molecule type" value="Genomic_DNA"/>
</dbReference>